<keyword evidence="5" id="KW-1185">Reference proteome</keyword>
<evidence type="ECO:0000256" key="1">
    <source>
        <dbReference type="SAM" id="MobiDB-lite"/>
    </source>
</evidence>
<gene>
    <name evidence="4" type="ORF">D5R93_12605</name>
</gene>
<feature type="region of interest" description="Disordered" evidence="1">
    <location>
        <begin position="1"/>
        <end position="26"/>
    </location>
</feature>
<evidence type="ECO:0000259" key="3">
    <source>
        <dbReference type="Pfam" id="PF17173"/>
    </source>
</evidence>
<feature type="transmembrane region" description="Helical" evidence="2">
    <location>
        <begin position="34"/>
        <end position="60"/>
    </location>
</feature>
<evidence type="ECO:0000313" key="4">
    <source>
        <dbReference type="EMBL" id="AYD90631.1"/>
    </source>
</evidence>
<feature type="compositionally biased region" description="Basic residues" evidence="1">
    <location>
        <begin position="1"/>
        <end position="13"/>
    </location>
</feature>
<keyword evidence="2" id="KW-1133">Transmembrane helix</keyword>
<keyword evidence="2" id="KW-0472">Membrane</keyword>
<dbReference type="Pfam" id="PF17173">
    <property type="entry name" value="DUF5129"/>
    <property type="match status" value="1"/>
</dbReference>
<dbReference type="Proteomes" id="UP000273001">
    <property type="component" value="Chromosome"/>
</dbReference>
<protein>
    <submittedName>
        <fullName evidence="4">DUF5129 domain-containing protein</fullName>
    </submittedName>
</protein>
<evidence type="ECO:0000313" key="5">
    <source>
        <dbReference type="Proteomes" id="UP000273001"/>
    </source>
</evidence>
<dbReference type="Gene3D" id="3.10.310.50">
    <property type="match status" value="1"/>
</dbReference>
<dbReference type="EMBL" id="CP032514">
    <property type="protein sequence ID" value="AYD90631.1"/>
    <property type="molecule type" value="Genomic_DNA"/>
</dbReference>
<proteinExistence type="predicted"/>
<organism evidence="4 5">
    <name type="scientific">Actinomyces lilanjuaniae</name>
    <dbReference type="NCBI Taxonomy" id="2321394"/>
    <lineage>
        <taxon>Bacteria</taxon>
        <taxon>Bacillati</taxon>
        <taxon>Actinomycetota</taxon>
        <taxon>Actinomycetes</taxon>
        <taxon>Actinomycetales</taxon>
        <taxon>Actinomycetaceae</taxon>
        <taxon>Actinomyces</taxon>
    </lineage>
</organism>
<sequence length="582" mass="62448">MRLPRTGRGRGVRPPRDGSAGSGKRPSAVHLGGLRAVALFVAVLGTGLVLLVSAVLVVTWPFGRTHHPSVEIHDEADVFQEETLADSLGELAFRQDVHVAVLSVPGHGIASARDFNDTVRDYARTRDTHTPWISPKDPGYWAEGLVILALAPDSRWVGCYFGEDVTLPLDQQQAAQEAARSRLRQADWDGAVAAMGGDIADNVGRPGEDRPAVAVLPVLLGVGGVALVGAYLGPGVLARRRTAAARSSYAQVVRDHEATERAARTIPEARPYGAQVLARYRWFRQEYDDVTRLFGEHGEPVGAQWFSWRLLRRATRLQKKAAELDALDDVVVNAAALLTMGHGWQDAWRNEMGPVLEDLQALRELCGEVWDGRLRGLAAKERQWVRVQKQRLDTMTEELADHRMVPEDALAELDRVSDETRIRVDVLAKAALDADDSRHAEQRQQYYKQSHPCGDSETARVYGGQWSYDGVSESYVPYSTIRLNPSSPGLSAPGVSRRSSRVRDGSRQAAGVGAPGGLAGTAVFFAPAADLVAGYRAAASYEPSSGESGVGGFIGGEGSVGGGHGGGGFSGGFSGSGSSSSF</sequence>
<name>A0ABN5PQK7_9ACTO</name>
<dbReference type="InterPro" id="IPR033435">
    <property type="entry name" value="DUF5129"/>
</dbReference>
<feature type="region of interest" description="Disordered" evidence="1">
    <location>
        <begin position="486"/>
        <end position="512"/>
    </location>
</feature>
<evidence type="ECO:0000256" key="2">
    <source>
        <dbReference type="SAM" id="Phobius"/>
    </source>
</evidence>
<dbReference type="RefSeq" id="WP_120205563.1">
    <property type="nucleotide sequence ID" value="NZ_CP032514.1"/>
</dbReference>
<keyword evidence="2" id="KW-0812">Transmembrane</keyword>
<accession>A0ABN5PQK7</accession>
<feature type="domain" description="DUF5129" evidence="3">
    <location>
        <begin position="72"/>
        <end position="413"/>
    </location>
</feature>
<feature type="transmembrane region" description="Helical" evidence="2">
    <location>
        <begin position="212"/>
        <end position="232"/>
    </location>
</feature>
<reference evidence="4 5" key="1">
    <citation type="submission" date="2018-09" db="EMBL/GenBank/DDBJ databases">
        <authorList>
            <person name="Li J."/>
        </authorList>
    </citation>
    <scope>NUCLEOTIDE SEQUENCE [LARGE SCALE GENOMIC DNA]</scope>
    <source>
        <strain evidence="4 5">2129</strain>
    </source>
</reference>